<dbReference type="Proteomes" id="UP000005143">
    <property type="component" value="Unassembled WGS sequence"/>
</dbReference>
<reference evidence="2 3" key="1">
    <citation type="journal article" date="2013" name="Biodegradation">
        <title>Quantitative proteomic analysis of ibuprofen-degrading Patulibacter sp. strain I11.</title>
        <authorList>
            <person name="Almeida B."/>
            <person name="Kjeldal H."/>
            <person name="Lolas I."/>
            <person name="Knudsen A.D."/>
            <person name="Carvalho G."/>
            <person name="Nielsen K.L."/>
            <person name="Barreto Crespo M.T."/>
            <person name="Stensballe A."/>
            <person name="Nielsen J.L."/>
        </authorList>
    </citation>
    <scope>NUCLEOTIDE SEQUENCE [LARGE SCALE GENOMIC DNA]</scope>
    <source>
        <strain evidence="2 3">I11</strain>
    </source>
</reference>
<proteinExistence type="predicted"/>
<protein>
    <submittedName>
        <fullName evidence="2">Uncharacterized protein</fullName>
    </submittedName>
</protein>
<keyword evidence="1" id="KW-0472">Membrane</keyword>
<comment type="caution">
    <text evidence="2">The sequence shown here is derived from an EMBL/GenBank/DDBJ whole genome shotgun (WGS) entry which is preliminary data.</text>
</comment>
<sequence length="73" mass="7463">MAGQNGINLVGGLVLMAIVIFTLIGIGRMAVGTGFDMPDHSQGGKKMLLYAVPLAFAASLVGQLVGWGFTLGV</sequence>
<name>H0E450_9ACTN</name>
<evidence type="ECO:0000313" key="3">
    <source>
        <dbReference type="Proteomes" id="UP000005143"/>
    </source>
</evidence>
<keyword evidence="1" id="KW-0812">Transmembrane</keyword>
<evidence type="ECO:0000256" key="1">
    <source>
        <dbReference type="SAM" id="Phobius"/>
    </source>
</evidence>
<keyword evidence="1" id="KW-1133">Transmembrane helix</keyword>
<feature type="transmembrane region" description="Helical" evidence="1">
    <location>
        <begin position="6"/>
        <end position="26"/>
    </location>
</feature>
<keyword evidence="3" id="KW-1185">Reference proteome</keyword>
<evidence type="ECO:0000313" key="2">
    <source>
        <dbReference type="EMBL" id="EHN11539.1"/>
    </source>
</evidence>
<dbReference type="AlphaFoldDB" id="H0E450"/>
<organism evidence="2 3">
    <name type="scientific">Patulibacter medicamentivorans</name>
    <dbReference type="NCBI Taxonomy" id="1097667"/>
    <lineage>
        <taxon>Bacteria</taxon>
        <taxon>Bacillati</taxon>
        <taxon>Actinomycetota</taxon>
        <taxon>Thermoleophilia</taxon>
        <taxon>Solirubrobacterales</taxon>
        <taxon>Patulibacteraceae</taxon>
        <taxon>Patulibacter</taxon>
    </lineage>
</organism>
<dbReference type="EMBL" id="AGUD01000095">
    <property type="protein sequence ID" value="EHN11539.1"/>
    <property type="molecule type" value="Genomic_DNA"/>
</dbReference>
<gene>
    <name evidence="2" type="ORF">PAI11_15760</name>
</gene>
<feature type="transmembrane region" description="Helical" evidence="1">
    <location>
        <begin position="47"/>
        <end position="69"/>
    </location>
</feature>
<accession>H0E450</accession>